<gene>
    <name evidence="5" type="ORF">E4J94_12040</name>
</gene>
<dbReference type="GO" id="GO:0006313">
    <property type="term" value="P:DNA transposition"/>
    <property type="evidence" value="ECO:0007669"/>
    <property type="project" value="InterPro"/>
</dbReference>
<evidence type="ECO:0000256" key="1">
    <source>
        <dbReference type="ARBA" id="ARBA00004091"/>
    </source>
</evidence>
<comment type="function">
    <text evidence="1">Absolutely required for transposition of IS1.</text>
</comment>
<evidence type="ECO:0000313" key="6">
    <source>
        <dbReference type="Proteomes" id="UP000297998"/>
    </source>
</evidence>
<keyword evidence="3" id="KW-0815">Transposition</keyword>
<organism evidence="5 6">
    <name type="scientific">Empedobacter tilapiae</name>
    <dbReference type="NCBI Taxonomy" id="2491114"/>
    <lineage>
        <taxon>Bacteria</taxon>
        <taxon>Pseudomonadati</taxon>
        <taxon>Bacteroidota</taxon>
        <taxon>Flavobacteriia</taxon>
        <taxon>Flavobacteriales</taxon>
        <taxon>Weeksellaceae</taxon>
        <taxon>Empedobacter</taxon>
    </lineage>
</organism>
<dbReference type="InterPro" id="IPR005063">
    <property type="entry name" value="Transposase_27"/>
</dbReference>
<keyword evidence="4" id="KW-0233">DNA recombination</keyword>
<reference evidence="5 6" key="1">
    <citation type="submission" date="2019-03" db="EMBL/GenBank/DDBJ databases">
        <title>Empedobacter tilapiae sp. nov., isolated from an intestine of Nile tilapia Oreochromis niloticus.</title>
        <authorList>
            <person name="Kim Y.-O."/>
            <person name="Yoon J.-H."/>
        </authorList>
    </citation>
    <scope>NUCLEOTIDE SEQUENCE [LARGE SCALE GENOMIC DNA]</scope>
    <source>
        <strain evidence="5 6">MRS2</strain>
    </source>
</reference>
<accession>A0A4Z1BMH6</accession>
<dbReference type="GO" id="GO:0003677">
    <property type="term" value="F:DNA binding"/>
    <property type="evidence" value="ECO:0007669"/>
    <property type="project" value="InterPro"/>
</dbReference>
<keyword evidence="6" id="KW-1185">Reference proteome</keyword>
<evidence type="ECO:0000256" key="2">
    <source>
        <dbReference type="ARBA" id="ARBA00008841"/>
    </source>
</evidence>
<dbReference type="AlphaFoldDB" id="A0A4Z1BMH6"/>
<comment type="caution">
    <text evidence="5">The sequence shown here is derived from an EMBL/GenBank/DDBJ whole genome shotgun (WGS) entry which is preliminary data.</text>
</comment>
<dbReference type="Proteomes" id="UP000297998">
    <property type="component" value="Unassembled WGS sequence"/>
</dbReference>
<dbReference type="RefSeq" id="WP_135836053.1">
    <property type="nucleotide sequence ID" value="NZ_SRPE01000008.1"/>
</dbReference>
<dbReference type="EMBL" id="SRPE01000008">
    <property type="protein sequence ID" value="TGN26079.1"/>
    <property type="molecule type" value="Genomic_DNA"/>
</dbReference>
<sequence length="232" mass="27604">MLETSTLCIRVSDTQICPFCYSRQIVKNGHTKTRKQQFFCKKCNHRFLDFYSYKGCHLQINRSIVQLVKEGLGIRSIARVLNISTTTLLKRIILLAQKAERPILVYGKKYELDELRFYIQHKKNLQWLVYALDHQTRKVISFYIGKRTNKTLNIVVKTLLYSKAERICTDKLPSYRSLIPKNIHCTKQYGTNHIERKNLDIRTSLRRFQRRTICFSKSLRITTAILKIYFWM</sequence>
<dbReference type="PANTHER" id="PTHR33293">
    <property type="entry name" value="INSERTION ELEMENT IS1 1 PROTEIN INSB-RELATED"/>
    <property type="match status" value="1"/>
</dbReference>
<proteinExistence type="inferred from homology"/>
<evidence type="ECO:0000313" key="5">
    <source>
        <dbReference type="EMBL" id="TGN26079.1"/>
    </source>
</evidence>
<name>A0A4Z1BMH6_9FLAO</name>
<dbReference type="GO" id="GO:0004803">
    <property type="term" value="F:transposase activity"/>
    <property type="evidence" value="ECO:0007669"/>
    <property type="project" value="InterPro"/>
</dbReference>
<dbReference type="InterPro" id="IPR051354">
    <property type="entry name" value="Transposase_27_IS1"/>
</dbReference>
<protein>
    <submittedName>
        <fullName evidence="5">IS1 family transposase</fullName>
    </submittedName>
</protein>
<dbReference type="NCBIfam" id="NF033558">
    <property type="entry name" value="transpos_IS1"/>
    <property type="match status" value="1"/>
</dbReference>
<dbReference type="OrthoDB" id="1086493at2"/>
<evidence type="ECO:0000256" key="3">
    <source>
        <dbReference type="ARBA" id="ARBA00022578"/>
    </source>
</evidence>
<dbReference type="Pfam" id="PF03400">
    <property type="entry name" value="DDE_Tnp_IS1"/>
    <property type="match status" value="1"/>
</dbReference>
<evidence type="ECO:0000256" key="4">
    <source>
        <dbReference type="ARBA" id="ARBA00023172"/>
    </source>
</evidence>
<comment type="similarity">
    <text evidence="2">Belongs to the transposase 27 family.</text>
</comment>
<dbReference type="PANTHER" id="PTHR33293:SF1">
    <property type="entry name" value="INSERTION ELEMENT IS1 1 PROTEIN INSB-RELATED"/>
    <property type="match status" value="1"/>
</dbReference>